<keyword evidence="2" id="KW-1185">Reference proteome</keyword>
<reference evidence="2" key="1">
    <citation type="journal article" date="2023" name="Nat. Plants">
        <title>Single-cell RNA sequencing provides a high-resolution roadmap for understanding the multicellular compartmentation of specialized metabolism.</title>
        <authorList>
            <person name="Sun S."/>
            <person name="Shen X."/>
            <person name="Li Y."/>
            <person name="Li Y."/>
            <person name="Wang S."/>
            <person name="Li R."/>
            <person name="Zhang H."/>
            <person name="Shen G."/>
            <person name="Guo B."/>
            <person name="Wei J."/>
            <person name="Xu J."/>
            <person name="St-Pierre B."/>
            <person name="Chen S."/>
            <person name="Sun C."/>
        </authorList>
    </citation>
    <scope>NUCLEOTIDE SEQUENCE [LARGE SCALE GENOMIC DNA]</scope>
</reference>
<comment type="caution">
    <text evidence="1">The sequence shown here is derived from an EMBL/GenBank/DDBJ whole genome shotgun (WGS) entry which is preliminary data.</text>
</comment>
<dbReference type="EMBL" id="CM044704">
    <property type="protein sequence ID" value="KAI5668105.1"/>
    <property type="molecule type" value="Genomic_DNA"/>
</dbReference>
<dbReference type="Proteomes" id="UP001060085">
    <property type="component" value="Linkage Group LG04"/>
</dbReference>
<name>A0ACC0B625_CATRO</name>
<organism evidence="1 2">
    <name type="scientific">Catharanthus roseus</name>
    <name type="common">Madagascar periwinkle</name>
    <name type="synonym">Vinca rosea</name>
    <dbReference type="NCBI Taxonomy" id="4058"/>
    <lineage>
        <taxon>Eukaryota</taxon>
        <taxon>Viridiplantae</taxon>
        <taxon>Streptophyta</taxon>
        <taxon>Embryophyta</taxon>
        <taxon>Tracheophyta</taxon>
        <taxon>Spermatophyta</taxon>
        <taxon>Magnoliopsida</taxon>
        <taxon>eudicotyledons</taxon>
        <taxon>Gunneridae</taxon>
        <taxon>Pentapetalae</taxon>
        <taxon>asterids</taxon>
        <taxon>lamiids</taxon>
        <taxon>Gentianales</taxon>
        <taxon>Apocynaceae</taxon>
        <taxon>Rauvolfioideae</taxon>
        <taxon>Vinceae</taxon>
        <taxon>Catharanthinae</taxon>
        <taxon>Catharanthus</taxon>
    </lineage>
</organism>
<gene>
    <name evidence="1" type="ORF">M9H77_17958</name>
</gene>
<accession>A0ACC0B625</accession>
<evidence type="ECO:0000313" key="1">
    <source>
        <dbReference type="EMBL" id="KAI5668105.1"/>
    </source>
</evidence>
<proteinExistence type="predicted"/>
<evidence type="ECO:0000313" key="2">
    <source>
        <dbReference type="Proteomes" id="UP001060085"/>
    </source>
</evidence>
<protein>
    <submittedName>
        <fullName evidence="1">Uncharacterized protein</fullName>
    </submittedName>
</protein>
<sequence length="234" mass="26529">MFFNMWCEHNLFVGLIEAGWSISKLKRSLKDLNKKHYGHISAKAEAAKSELKQKQEELHKARNSKLFHSLAKRNFIAALTKEDGSTTSSLEEIQEKLIRFYGNLLGTKNEVQSFDATIMNEGSKVQLCRQISSGMDEYEKEAITDLTGFSEGTMPFCYLGVPLSGVYLKVADFAPLLHKVSNTLLTWASLNLSYTGRLEVISYVVQGIECFWLRVLPISPAMLDRITSMCRRFL</sequence>